<keyword evidence="3" id="KW-1003">Cell membrane</keyword>
<dbReference type="AlphaFoldDB" id="A0A0H4VGB1"/>
<comment type="subcellular location">
    <subcellularLocation>
        <location evidence="1">Cell inner membrane</location>
        <topology evidence="1">Multi-pass membrane protein</topology>
    </subcellularLocation>
</comment>
<dbReference type="Gene3D" id="3.30.70.1430">
    <property type="entry name" value="Multidrug efflux transporter AcrB pore domain"/>
    <property type="match status" value="2"/>
</dbReference>
<evidence type="ECO:0000256" key="4">
    <source>
        <dbReference type="ARBA" id="ARBA00022519"/>
    </source>
</evidence>
<evidence type="ECO:0000256" key="8">
    <source>
        <dbReference type="SAM" id="MobiDB-lite"/>
    </source>
</evidence>
<dbReference type="Gene3D" id="3.30.70.1440">
    <property type="entry name" value="Multidrug efflux transporter AcrB pore domain"/>
    <property type="match status" value="1"/>
</dbReference>
<dbReference type="SUPFAM" id="SSF82693">
    <property type="entry name" value="Multidrug efflux transporter AcrB pore domain, PN1, PN2, PC1 and PC2 subdomains"/>
    <property type="match status" value="4"/>
</dbReference>
<evidence type="ECO:0000256" key="6">
    <source>
        <dbReference type="ARBA" id="ARBA00022989"/>
    </source>
</evidence>
<dbReference type="Pfam" id="PF00873">
    <property type="entry name" value="ACR_tran"/>
    <property type="match status" value="1"/>
</dbReference>
<feature type="transmembrane region" description="Helical" evidence="9">
    <location>
        <begin position="340"/>
        <end position="359"/>
    </location>
</feature>
<keyword evidence="6 9" id="KW-1133">Transmembrane helix</keyword>
<feature type="transmembrane region" description="Helical" evidence="9">
    <location>
        <begin position="894"/>
        <end position="913"/>
    </location>
</feature>
<feature type="transmembrane region" description="Helical" evidence="9">
    <location>
        <begin position="1027"/>
        <end position="1049"/>
    </location>
</feature>
<evidence type="ECO:0000256" key="2">
    <source>
        <dbReference type="ARBA" id="ARBA00022448"/>
    </source>
</evidence>
<keyword evidence="7 9" id="KW-0472">Membrane</keyword>
<keyword evidence="11" id="KW-1185">Reference proteome</keyword>
<feature type="transmembrane region" description="Helical" evidence="9">
    <location>
        <begin position="563"/>
        <end position="583"/>
    </location>
</feature>
<dbReference type="SUPFAM" id="SSF82714">
    <property type="entry name" value="Multidrug efflux transporter AcrB TolC docking domain, DN and DC subdomains"/>
    <property type="match status" value="2"/>
</dbReference>
<keyword evidence="4" id="KW-0997">Cell inner membrane</keyword>
<name>A0A0H4VGB1_9SPHN</name>
<accession>A0A0H4VGB1</accession>
<reference evidence="11" key="2">
    <citation type="submission" date="2015-04" db="EMBL/GenBank/DDBJ databases">
        <title>The complete genome sequence of Erythrobacter sp. s21-N3.</title>
        <authorList>
            <person name="Zhuang L."/>
            <person name="Liu Y."/>
            <person name="Shao Z."/>
        </authorList>
    </citation>
    <scope>NUCLEOTIDE SEQUENCE [LARGE SCALE GENOMIC DNA]</scope>
    <source>
        <strain evidence="11">s21-N3</strain>
    </source>
</reference>
<evidence type="ECO:0000256" key="1">
    <source>
        <dbReference type="ARBA" id="ARBA00004429"/>
    </source>
</evidence>
<evidence type="ECO:0000313" key="11">
    <source>
        <dbReference type="Proteomes" id="UP000059113"/>
    </source>
</evidence>
<keyword evidence="5 9" id="KW-0812">Transmembrane</keyword>
<evidence type="ECO:0000256" key="9">
    <source>
        <dbReference type="SAM" id="Phobius"/>
    </source>
</evidence>
<dbReference type="KEGG" id="ery:CP97_09095"/>
<feature type="transmembrane region" description="Helical" evidence="9">
    <location>
        <begin position="392"/>
        <end position="413"/>
    </location>
</feature>
<evidence type="ECO:0000313" key="10">
    <source>
        <dbReference type="EMBL" id="AKQ42139.1"/>
    </source>
</evidence>
<dbReference type="PANTHER" id="PTHR32063">
    <property type="match status" value="1"/>
</dbReference>
<reference evidence="10 11" key="1">
    <citation type="journal article" date="2015" name="Int. J. Syst. Evol. Microbiol.">
        <title>Erythrobacter atlanticus sp. nov., a bacterium from ocean sediment able to degrade polycyclic aromatic hydrocarbons.</title>
        <authorList>
            <person name="Zhuang L."/>
            <person name="Liu Y."/>
            <person name="Wang L."/>
            <person name="Wang W."/>
            <person name="Shao Z."/>
        </authorList>
    </citation>
    <scope>NUCLEOTIDE SEQUENCE [LARGE SCALE GENOMIC DNA]</scope>
    <source>
        <strain evidence="11">s21-N3</strain>
    </source>
</reference>
<dbReference type="Gene3D" id="3.30.70.1320">
    <property type="entry name" value="Multidrug efflux transporter AcrB pore domain like"/>
    <property type="match status" value="1"/>
</dbReference>
<dbReference type="OrthoDB" id="9807350at2"/>
<dbReference type="FunFam" id="3.30.70.1430:FF:000001">
    <property type="entry name" value="Efflux pump membrane transporter"/>
    <property type="match status" value="1"/>
</dbReference>
<dbReference type="SUPFAM" id="SSF82866">
    <property type="entry name" value="Multidrug efflux transporter AcrB transmembrane domain"/>
    <property type="match status" value="2"/>
</dbReference>
<dbReference type="Proteomes" id="UP000059113">
    <property type="component" value="Chromosome"/>
</dbReference>
<sequence>MARFFIDRPIFAWVVSLAILLAGLLALRSLPIEQYPEVAPPSLTINVVYPGAGAETLEQNVTQVIEQQLNGVDGFLYMSSTSTSAGLASITLTFEAGTDIDIAQTEVQNRLSTVEARLPEEVRRQGITVRQASEGFLMIVAMTSLSGELGTIDLGNIATNQVVDELRRVPGVGDVMLFGSPYAMRIWLDPEALASYNLSPSAVLAAVREENAQTAGGSIGAQPLAEGQLITATISTEGRFTTVEEFENIILRANSGAAVVRLGEVARVEIGAQTYATSASLNGQPMAGMAIQLATGANALTTAEGVRERLAEIEGGLPPDVTWKIPYDTTPFVEASVEEVVITLVEAMVLVFLVMFLFLQNWRATLIPTLVVPIALAGACLGLWLFGFSINVLSLFGMVLAIGILVDDAIVVIENVERIMREEGLPPLEATRKAMGQITGAIIGITLVLIAVFVPMAFFPGSTGGIYRQFSVTLAIAIFFSALLALSLTPALCATFLKPMDHGHDDTGEPVSDPEAETQPGWRGFLARIRGLVTRFFARFDRWFGRMQEKYGRTNDRILSRPWRAFAVFLTLVLLTVVLFARLPSAMLPTEDQGFLLTAVQTQPGATQARTDEALEPITDYWMNREEVENLVLIRGFSFFGRGQNNALLFTTFKPWEERTGPGSSAGEMMADAMGRFSQLDNASAFVIQPPAIQSLGRASGFTLKLQDRGGVGRDTLTAARDQMLGTASQSPVVANLRPEDQGPSPEVEVEIDRVQARALGLSLADVNTALSITFGSAYVNDFNRDGRVLQVQLQADAPYRMKPEDIMSLRIPNDSGELVPFSAFATAKWSAAPASLSRYNGYPAMTLSGTAAPGKSSGSALAEMEQLAEQLPPGIGYEWTGLSYEEKQAGGQIGFLLGLSVIVVFLVLAALYESWAVPLAVLLIVPTGVLGAVLFSMLRGLSADIYFNVGLITIIGLAAKNAILIVEFAIEEEERGLRRIDAVKAAARLRLRPIIMTSLAFTMGMVPLVLASGAGAASRISVGTGVMGGMVATTIFGIFLIPMLYLLVRRNISRKQPVAAGHLDEADSGGAKPDDAEQNPDGEPVR</sequence>
<dbReference type="InterPro" id="IPR027463">
    <property type="entry name" value="AcrB_DN_DC_subdom"/>
</dbReference>
<feature type="transmembrane region" description="Helical" evidence="9">
    <location>
        <begin position="920"/>
        <end position="940"/>
    </location>
</feature>
<evidence type="ECO:0000256" key="7">
    <source>
        <dbReference type="ARBA" id="ARBA00023136"/>
    </source>
</evidence>
<gene>
    <name evidence="10" type="ORF">CP97_09095</name>
</gene>
<dbReference type="PRINTS" id="PR00702">
    <property type="entry name" value="ACRIFLAVINRP"/>
</dbReference>
<evidence type="ECO:0000256" key="5">
    <source>
        <dbReference type="ARBA" id="ARBA00022692"/>
    </source>
</evidence>
<dbReference type="STRING" id="1648404.CP97_09095"/>
<protein>
    <submittedName>
        <fullName evidence="10">Acriflavine resistance protein B</fullName>
    </submittedName>
</protein>
<evidence type="ECO:0000256" key="3">
    <source>
        <dbReference type="ARBA" id="ARBA00022475"/>
    </source>
</evidence>
<feature type="region of interest" description="Disordered" evidence="8">
    <location>
        <begin position="1060"/>
        <end position="1087"/>
    </location>
</feature>
<dbReference type="InterPro" id="IPR001036">
    <property type="entry name" value="Acrflvin-R"/>
</dbReference>
<feature type="transmembrane region" description="Helical" evidence="9">
    <location>
        <begin position="434"/>
        <end position="458"/>
    </location>
</feature>
<dbReference type="Gene3D" id="3.30.2090.10">
    <property type="entry name" value="Multidrug efflux transporter AcrB TolC docking domain, DN and DC subdomains"/>
    <property type="match status" value="2"/>
</dbReference>
<organism evidence="10 11">
    <name type="scientific">Aurantiacibacter atlanticus</name>
    <dbReference type="NCBI Taxonomy" id="1648404"/>
    <lineage>
        <taxon>Bacteria</taxon>
        <taxon>Pseudomonadati</taxon>
        <taxon>Pseudomonadota</taxon>
        <taxon>Alphaproteobacteria</taxon>
        <taxon>Sphingomonadales</taxon>
        <taxon>Erythrobacteraceae</taxon>
        <taxon>Aurantiacibacter</taxon>
    </lineage>
</organism>
<dbReference type="EMBL" id="CP011310">
    <property type="protein sequence ID" value="AKQ42139.1"/>
    <property type="molecule type" value="Genomic_DNA"/>
</dbReference>
<dbReference type="RefSeq" id="WP_048885664.1">
    <property type="nucleotide sequence ID" value="NZ_CP011310.1"/>
</dbReference>
<dbReference type="NCBIfam" id="NF000282">
    <property type="entry name" value="RND_permease_1"/>
    <property type="match status" value="1"/>
</dbReference>
<dbReference type="GO" id="GO:0042910">
    <property type="term" value="F:xenobiotic transmembrane transporter activity"/>
    <property type="evidence" value="ECO:0007669"/>
    <property type="project" value="TreeGrafter"/>
</dbReference>
<dbReference type="FunFam" id="1.20.1640.10:FF:000001">
    <property type="entry name" value="Efflux pump membrane transporter"/>
    <property type="match status" value="1"/>
</dbReference>
<keyword evidence="2" id="KW-0813">Transport</keyword>
<feature type="transmembrane region" description="Helical" evidence="9">
    <location>
        <begin position="470"/>
        <end position="497"/>
    </location>
</feature>
<dbReference type="PATRIC" id="fig|1648404.4.peg.1895"/>
<dbReference type="PANTHER" id="PTHR32063:SF13">
    <property type="entry name" value="MULTIDRUG EFFLUX PUMP SUBUNIT ACRB-RELATED"/>
    <property type="match status" value="1"/>
</dbReference>
<dbReference type="Gene3D" id="1.20.1640.10">
    <property type="entry name" value="Multidrug efflux transporter AcrB transmembrane domain"/>
    <property type="match status" value="2"/>
</dbReference>
<feature type="transmembrane region" description="Helical" evidence="9">
    <location>
        <begin position="946"/>
        <end position="971"/>
    </location>
</feature>
<feature type="transmembrane region" description="Helical" evidence="9">
    <location>
        <begin position="366"/>
        <end position="386"/>
    </location>
</feature>
<feature type="transmembrane region" description="Helical" evidence="9">
    <location>
        <begin position="992"/>
        <end position="1015"/>
    </location>
</feature>
<dbReference type="GO" id="GO:0005886">
    <property type="term" value="C:plasma membrane"/>
    <property type="evidence" value="ECO:0007669"/>
    <property type="project" value="UniProtKB-SubCell"/>
</dbReference>
<proteinExistence type="predicted"/>